<protein>
    <submittedName>
        <fullName evidence="2">Gliding motility-associated C-terminal domain-containing protein</fullName>
    </submittedName>
</protein>
<keyword evidence="1" id="KW-0812">Transmembrane</keyword>
<dbReference type="OrthoDB" id="631648at2"/>
<keyword evidence="1" id="KW-0472">Membrane</keyword>
<dbReference type="Proteomes" id="UP000236454">
    <property type="component" value="Unassembled WGS sequence"/>
</dbReference>
<gene>
    <name evidence="2" type="ORF">SAMN05216474_3094</name>
</gene>
<feature type="transmembrane region" description="Helical" evidence="1">
    <location>
        <begin position="7"/>
        <end position="27"/>
    </location>
</feature>
<accession>A0A1I7BUI9</accession>
<dbReference type="EMBL" id="FPAS01000007">
    <property type="protein sequence ID" value="SFT90823.1"/>
    <property type="molecule type" value="Genomic_DNA"/>
</dbReference>
<evidence type="ECO:0000313" key="3">
    <source>
        <dbReference type="Proteomes" id="UP000236454"/>
    </source>
</evidence>
<dbReference type="Pfam" id="PF13585">
    <property type="entry name" value="CHU_C"/>
    <property type="match status" value="1"/>
</dbReference>
<keyword evidence="1" id="KW-1133">Transmembrane helix</keyword>
<evidence type="ECO:0000313" key="2">
    <source>
        <dbReference type="EMBL" id="SFT90823.1"/>
    </source>
</evidence>
<evidence type="ECO:0000256" key="1">
    <source>
        <dbReference type="SAM" id="Phobius"/>
    </source>
</evidence>
<sequence length="692" mass="76396">MQLRQQIFIFIITVVLVMFTGTTFSVAQSLGAKTVIPAPQINCIQTDATNNLIINWTSATDPDGSFVEYQVHELANGQLTSSNTIATNSYASTLSATQAYPFFLGLVSNDNGNVTSYSDTVRNIFLELNNPSNGTAVLNWNVPRTNPLPGFGTNYEIYREYPVGTWTLIATPPYTTTSYIDTIDICSAFLNYRIELPTTTCAFTSNIEGDDFQDDIVPDIPELGHVSFVEASGQYEVTWGANSQDDTYGYVIYMQDANGVFIEIDTVYGINATSYNYTPTGDGPFRFTIAAFDSCFTMATPPTYQTSAKGSPHKSMWLTGGSSACSQDVELNWTAYQGFGATIVYDVYSRVLGGAWQLEGTTDQLSYVFARVPGTDYDFKIVARIAGEEATSNIHNQPWEGASGPSVAYISHASVVGDEIEIVHKVSLDGGIQSVKLQRLNLLNATYETIDEKAVGNGVVTFYDADVDVYDEVYEYQTVMIDSCGNEYPPINIVQNMVLQTNIDPLSLLVEMQWTEYEEFLGTTVSYEIYRGIDGVMEDLPLTVMGANNRFYSESLAGVVDEDFTGQVCYYVKAKEGANPLGDSDSSASNISCVILEPLIYIPNAFSVNGANPVFYPVTNYHQLEQYAFTIYNRYGQVLFHTEEKGEGWDGYLENGQIAREGVYVYRLSLRDGNGIEVLRHGHLTLLNATDE</sequence>
<reference evidence="2 3" key="1">
    <citation type="submission" date="2016-10" db="EMBL/GenBank/DDBJ databases">
        <authorList>
            <person name="de Groot N.N."/>
        </authorList>
    </citation>
    <scope>NUCLEOTIDE SEQUENCE [LARGE SCALE GENOMIC DNA]</scope>
    <source>
        <strain evidence="2 3">CGMCC 1.7005</strain>
    </source>
</reference>
<dbReference type="STRING" id="477690.SAMN05216474_3094"/>
<proteinExistence type="predicted"/>
<dbReference type="RefSeq" id="WP_090253185.1">
    <property type="nucleotide sequence ID" value="NZ_FPAS01000007.1"/>
</dbReference>
<keyword evidence="3" id="KW-1185">Reference proteome</keyword>
<organism evidence="2 3">
    <name type="scientific">Lishizhenia tianjinensis</name>
    <dbReference type="NCBI Taxonomy" id="477690"/>
    <lineage>
        <taxon>Bacteria</taxon>
        <taxon>Pseudomonadati</taxon>
        <taxon>Bacteroidota</taxon>
        <taxon>Flavobacteriia</taxon>
        <taxon>Flavobacteriales</taxon>
        <taxon>Crocinitomicaceae</taxon>
        <taxon>Lishizhenia</taxon>
    </lineage>
</organism>
<name>A0A1I7BUI9_9FLAO</name>
<dbReference type="AlphaFoldDB" id="A0A1I7BUI9"/>